<accession>Q1IDC7</accession>
<reference evidence="14 15" key="1">
    <citation type="journal article" date="2006" name="Nat. Biotechnol.">
        <title>Complete genome sequence of the entomopathogenic and metabolically versatile soil bacterium Pseudomonas entomophila.</title>
        <authorList>
            <person name="Vodovar N."/>
            <person name="Vallenet D."/>
            <person name="Cruveiller S."/>
            <person name="Rouy Z."/>
            <person name="Barbe V."/>
            <person name="Acosta C."/>
            <person name="Cattolico L."/>
            <person name="Jubin C."/>
            <person name="Lajus A."/>
            <person name="Segurens B."/>
            <person name="Vacherie B."/>
            <person name="Wincker P."/>
            <person name="Weissenbach J."/>
            <person name="Lemaitre B."/>
            <person name="Medigue C."/>
            <person name="Boccard F."/>
        </authorList>
    </citation>
    <scope>NUCLEOTIDE SEQUENCE [LARGE SCALE GENOMIC DNA]</scope>
    <source>
        <strain evidence="14 15">L48</strain>
    </source>
</reference>
<dbReference type="HOGENOM" id="CLU_879596_0_0_6"/>
<evidence type="ECO:0000256" key="6">
    <source>
        <dbReference type="ARBA" id="ARBA00022840"/>
    </source>
</evidence>
<dbReference type="Pfam" id="PF00072">
    <property type="entry name" value="Response_reg"/>
    <property type="match status" value="1"/>
</dbReference>
<keyword evidence="8" id="KW-0902">Two-component regulatory system</keyword>
<dbReference type="PANTHER" id="PTHR45339:SF1">
    <property type="entry name" value="HYBRID SIGNAL TRANSDUCTION HISTIDINE KINASE J"/>
    <property type="match status" value="1"/>
</dbReference>
<keyword evidence="6" id="KW-0067">ATP-binding</keyword>
<dbReference type="Gene3D" id="3.40.50.2300">
    <property type="match status" value="1"/>
</dbReference>
<evidence type="ECO:0000256" key="2">
    <source>
        <dbReference type="ARBA" id="ARBA00022475"/>
    </source>
</evidence>
<dbReference type="PROSITE" id="PS50110">
    <property type="entry name" value="RESPONSE_REGULATORY"/>
    <property type="match status" value="1"/>
</dbReference>
<dbReference type="Gene3D" id="1.20.120.160">
    <property type="entry name" value="HPT domain"/>
    <property type="match status" value="1"/>
</dbReference>
<dbReference type="KEGG" id="pen:PSEEN1461"/>
<keyword evidence="2" id="KW-1003">Cell membrane</keyword>
<dbReference type="PANTHER" id="PTHR45339">
    <property type="entry name" value="HYBRID SIGNAL TRANSDUCTION HISTIDINE KINASE J"/>
    <property type="match status" value="1"/>
</dbReference>
<dbReference type="SUPFAM" id="SSF52172">
    <property type="entry name" value="CheY-like"/>
    <property type="match status" value="1"/>
</dbReference>
<evidence type="ECO:0000256" key="8">
    <source>
        <dbReference type="ARBA" id="ARBA00023012"/>
    </source>
</evidence>
<dbReference type="CDD" id="cd17546">
    <property type="entry name" value="REC_hyHK_CKI1_RcsC-like"/>
    <property type="match status" value="1"/>
</dbReference>
<keyword evidence="4" id="KW-0812">Transmembrane</keyword>
<evidence type="ECO:0000256" key="4">
    <source>
        <dbReference type="ARBA" id="ARBA00022692"/>
    </source>
</evidence>
<dbReference type="GO" id="GO:0004672">
    <property type="term" value="F:protein kinase activity"/>
    <property type="evidence" value="ECO:0007669"/>
    <property type="project" value="UniProtKB-ARBA"/>
</dbReference>
<keyword evidence="9" id="KW-0472">Membrane</keyword>
<evidence type="ECO:0000259" key="13">
    <source>
        <dbReference type="PROSITE" id="PS50894"/>
    </source>
</evidence>
<dbReference type="SMART" id="SM00448">
    <property type="entry name" value="REC"/>
    <property type="match status" value="1"/>
</dbReference>
<dbReference type="Proteomes" id="UP000000658">
    <property type="component" value="Chromosome"/>
</dbReference>
<dbReference type="SUPFAM" id="SSF47226">
    <property type="entry name" value="Histidine-containing phosphotransfer domain, HPT domain"/>
    <property type="match status" value="1"/>
</dbReference>
<evidence type="ECO:0000256" key="5">
    <source>
        <dbReference type="ARBA" id="ARBA00022741"/>
    </source>
</evidence>
<dbReference type="GO" id="GO:0000160">
    <property type="term" value="P:phosphorelay signal transduction system"/>
    <property type="evidence" value="ECO:0007669"/>
    <property type="project" value="UniProtKB-KW"/>
</dbReference>
<evidence type="ECO:0000256" key="10">
    <source>
        <dbReference type="PROSITE-ProRule" id="PRU00110"/>
    </source>
</evidence>
<dbReference type="InterPro" id="IPR008207">
    <property type="entry name" value="Sig_transdc_His_kin_Hpt_dom"/>
</dbReference>
<dbReference type="eggNOG" id="COG3437">
    <property type="taxonomic scope" value="Bacteria"/>
</dbReference>
<dbReference type="InterPro" id="IPR011006">
    <property type="entry name" value="CheY-like_superfamily"/>
</dbReference>
<evidence type="ECO:0000256" key="1">
    <source>
        <dbReference type="ARBA" id="ARBA00004651"/>
    </source>
</evidence>
<evidence type="ECO:0000256" key="11">
    <source>
        <dbReference type="PROSITE-ProRule" id="PRU00169"/>
    </source>
</evidence>
<protein>
    <submittedName>
        <fullName evidence="14">Putative sensor protein</fullName>
    </submittedName>
</protein>
<sequence length="316" mass="35391">MSDSRLHDQPQPNTRRLRVLVVDGHPATRLLLTLQLQRLGHAVTQAEDGGRALRMCLETPFDVVLSDCEMPGMDGWRFARALRLHEYRRQCFPVVILGLTVRRRTVDAQRCLAAGMDRCLPKPLSMARLSSLLSCEGMRAFGMGALDMSELERLAAGDATSLSGLLQVLIDTNRNDLKLLCKCARHRDLHGLRLLAHRIRGSVRMIKAQALIGACQVIEDQCSTTQATISDVMDNLRLASLQMRRLEICLYRHQASYGQSNIQARHSPARSALGRAGRVIRPSYPAEQQQHQQHHEHHADDAGRAIAPAARVREDR</sequence>
<dbReference type="EMBL" id="CT573326">
    <property type="protein sequence ID" value="CAK14332.1"/>
    <property type="molecule type" value="Genomic_DNA"/>
</dbReference>
<evidence type="ECO:0000256" key="7">
    <source>
        <dbReference type="ARBA" id="ARBA00022989"/>
    </source>
</evidence>
<name>Q1IDC7_PSEE4</name>
<comment type="subcellular location">
    <subcellularLocation>
        <location evidence="1">Cell membrane</location>
        <topology evidence="1">Multi-pass membrane protein</topology>
    </subcellularLocation>
</comment>
<proteinExistence type="predicted"/>
<gene>
    <name evidence="14" type="ordered locus">PSEEN1461</name>
</gene>
<dbReference type="GO" id="GO:0005524">
    <property type="term" value="F:ATP binding"/>
    <property type="evidence" value="ECO:0007669"/>
    <property type="project" value="UniProtKB-KW"/>
</dbReference>
<dbReference type="InterPro" id="IPR001789">
    <property type="entry name" value="Sig_transdc_resp-reg_receiver"/>
</dbReference>
<dbReference type="PROSITE" id="PS50894">
    <property type="entry name" value="HPT"/>
    <property type="match status" value="1"/>
</dbReference>
<keyword evidence="5" id="KW-0547">Nucleotide-binding</keyword>
<organism evidence="14 15">
    <name type="scientific">Pseudomonas entomophila (strain L48)</name>
    <dbReference type="NCBI Taxonomy" id="384676"/>
    <lineage>
        <taxon>Bacteria</taxon>
        <taxon>Pseudomonadati</taxon>
        <taxon>Pseudomonadota</taxon>
        <taxon>Gammaproteobacteria</taxon>
        <taxon>Pseudomonadales</taxon>
        <taxon>Pseudomonadaceae</taxon>
        <taxon>Pseudomonas</taxon>
    </lineage>
</organism>
<feature type="domain" description="Response regulatory" evidence="12">
    <location>
        <begin position="18"/>
        <end position="137"/>
    </location>
</feature>
<dbReference type="GO" id="GO:0005886">
    <property type="term" value="C:plasma membrane"/>
    <property type="evidence" value="ECO:0007669"/>
    <property type="project" value="UniProtKB-SubCell"/>
</dbReference>
<feature type="domain" description="HPt" evidence="13">
    <location>
        <begin position="158"/>
        <end position="253"/>
    </location>
</feature>
<feature type="modified residue" description="4-aspartylphosphate" evidence="11">
    <location>
        <position position="67"/>
    </location>
</feature>
<evidence type="ECO:0000313" key="15">
    <source>
        <dbReference type="Proteomes" id="UP000000658"/>
    </source>
</evidence>
<feature type="modified residue" description="Phosphohistidine" evidence="10">
    <location>
        <position position="197"/>
    </location>
</feature>
<keyword evidence="7" id="KW-1133">Transmembrane helix</keyword>
<dbReference type="InterPro" id="IPR036641">
    <property type="entry name" value="HPT_dom_sf"/>
</dbReference>
<evidence type="ECO:0000256" key="3">
    <source>
        <dbReference type="ARBA" id="ARBA00022553"/>
    </source>
</evidence>
<dbReference type="AlphaFoldDB" id="Q1IDC7"/>
<dbReference type="STRING" id="384676.PSEEN1461"/>
<evidence type="ECO:0000313" key="14">
    <source>
        <dbReference type="EMBL" id="CAK14332.1"/>
    </source>
</evidence>
<dbReference type="Pfam" id="PF01627">
    <property type="entry name" value="Hpt"/>
    <property type="match status" value="1"/>
</dbReference>
<keyword evidence="3 11" id="KW-0597">Phosphoprotein</keyword>
<evidence type="ECO:0000256" key="9">
    <source>
        <dbReference type="ARBA" id="ARBA00023136"/>
    </source>
</evidence>
<evidence type="ECO:0000259" key="12">
    <source>
        <dbReference type="PROSITE" id="PS50110"/>
    </source>
</evidence>